<evidence type="ECO:0000313" key="6">
    <source>
        <dbReference type="Proteomes" id="UP000260351"/>
    </source>
</evidence>
<name>A0A3E1K9A8_9GAMM</name>
<dbReference type="CDD" id="cd03230">
    <property type="entry name" value="ABC_DR_subfamily_A"/>
    <property type="match status" value="1"/>
</dbReference>
<dbReference type="PANTHER" id="PTHR42711:SF17">
    <property type="entry name" value="ABC TRANSPORTER ATP-BINDING PROTEIN"/>
    <property type="match status" value="1"/>
</dbReference>
<dbReference type="InterPro" id="IPR003593">
    <property type="entry name" value="AAA+_ATPase"/>
</dbReference>
<dbReference type="SMART" id="SM00382">
    <property type="entry name" value="AAA"/>
    <property type="match status" value="1"/>
</dbReference>
<evidence type="ECO:0000313" key="5">
    <source>
        <dbReference type="EMBL" id="RFF30692.1"/>
    </source>
</evidence>
<evidence type="ECO:0000259" key="4">
    <source>
        <dbReference type="PROSITE" id="PS50893"/>
    </source>
</evidence>
<gene>
    <name evidence="5" type="ORF">DZC52_07100</name>
</gene>
<dbReference type="AlphaFoldDB" id="A0A3E1K9A8"/>
<dbReference type="PROSITE" id="PS00211">
    <property type="entry name" value="ABC_TRANSPORTER_1"/>
    <property type="match status" value="1"/>
</dbReference>
<dbReference type="PROSITE" id="PS50893">
    <property type="entry name" value="ABC_TRANSPORTER_2"/>
    <property type="match status" value="1"/>
</dbReference>
<dbReference type="PANTHER" id="PTHR42711">
    <property type="entry name" value="ABC TRANSPORTER ATP-BINDING PROTEIN"/>
    <property type="match status" value="1"/>
</dbReference>
<reference evidence="5 6" key="1">
    <citation type="submission" date="2018-08" db="EMBL/GenBank/DDBJ databases">
        <title>Wenzhouxiangella salilacus sp. nov., a novel bacterium isolated from a saline lake in Xinjiang Province, China.</title>
        <authorList>
            <person name="Han S."/>
        </authorList>
    </citation>
    <scope>NUCLEOTIDE SEQUENCE [LARGE SCALE GENOMIC DNA]</scope>
    <source>
        <strain evidence="5 6">XDB06</strain>
    </source>
</reference>
<dbReference type="GO" id="GO:0005524">
    <property type="term" value="F:ATP binding"/>
    <property type="evidence" value="ECO:0007669"/>
    <property type="project" value="UniProtKB-KW"/>
</dbReference>
<evidence type="ECO:0000256" key="1">
    <source>
        <dbReference type="ARBA" id="ARBA00022448"/>
    </source>
</evidence>
<sequence>MDKPVVAECSALHHDYGSTPALAGIDLTLHGGRVTALLGPNGAGKTTLIHLLLGILSVQRGKISLFGDLEPGRTEAQRRIGVMLQASGVQDNLTVSELLALFASFYPEPDSQIGLLDELDLVDLADRRFDRLSGGQKQRALFALAVVGRPDWLILDEPTTGLDPAARRILWRAIEARRRAGVSILLCTHFMDEAQKLADHVVVLDRGRVLDQGSPDAIRRRVPSDRILARTALPKEKLRTLPAVQAVHAGEDRVEILSRRGIDTVRALLAADDTVDDLEVAGADLETAFLALTDSAQPEQEAA</sequence>
<feature type="domain" description="ABC transporter" evidence="4">
    <location>
        <begin position="7"/>
        <end position="231"/>
    </location>
</feature>
<keyword evidence="6" id="KW-1185">Reference proteome</keyword>
<organism evidence="5 6">
    <name type="scientific">Wenzhouxiangella sediminis</name>
    <dbReference type="NCBI Taxonomy" id="1792836"/>
    <lineage>
        <taxon>Bacteria</taxon>
        <taxon>Pseudomonadati</taxon>
        <taxon>Pseudomonadota</taxon>
        <taxon>Gammaproteobacteria</taxon>
        <taxon>Chromatiales</taxon>
        <taxon>Wenzhouxiangellaceae</taxon>
        <taxon>Wenzhouxiangella</taxon>
    </lineage>
</organism>
<keyword evidence="2" id="KW-0547">Nucleotide-binding</keyword>
<keyword evidence="1" id="KW-0813">Transport</keyword>
<dbReference type="EMBL" id="QUZK01000033">
    <property type="protein sequence ID" value="RFF30692.1"/>
    <property type="molecule type" value="Genomic_DNA"/>
</dbReference>
<dbReference type="InterPro" id="IPR050763">
    <property type="entry name" value="ABC_transporter_ATP-binding"/>
</dbReference>
<dbReference type="OrthoDB" id="9775490at2"/>
<dbReference type="Pfam" id="PF00005">
    <property type="entry name" value="ABC_tran"/>
    <property type="match status" value="1"/>
</dbReference>
<dbReference type="SUPFAM" id="SSF52540">
    <property type="entry name" value="P-loop containing nucleoside triphosphate hydrolases"/>
    <property type="match status" value="1"/>
</dbReference>
<dbReference type="InterPro" id="IPR017871">
    <property type="entry name" value="ABC_transporter-like_CS"/>
</dbReference>
<evidence type="ECO:0000256" key="2">
    <source>
        <dbReference type="ARBA" id="ARBA00022741"/>
    </source>
</evidence>
<evidence type="ECO:0000256" key="3">
    <source>
        <dbReference type="ARBA" id="ARBA00022840"/>
    </source>
</evidence>
<dbReference type="GO" id="GO:0016887">
    <property type="term" value="F:ATP hydrolysis activity"/>
    <property type="evidence" value="ECO:0007669"/>
    <property type="project" value="InterPro"/>
</dbReference>
<accession>A0A3E1K9A8</accession>
<dbReference type="Gene3D" id="3.40.50.300">
    <property type="entry name" value="P-loop containing nucleotide triphosphate hydrolases"/>
    <property type="match status" value="1"/>
</dbReference>
<dbReference type="RefSeq" id="WP_116650433.1">
    <property type="nucleotide sequence ID" value="NZ_QUZK01000033.1"/>
</dbReference>
<protein>
    <submittedName>
        <fullName evidence="5">ABC transporter ATP-binding protein</fullName>
    </submittedName>
</protein>
<comment type="caution">
    <text evidence="5">The sequence shown here is derived from an EMBL/GenBank/DDBJ whole genome shotgun (WGS) entry which is preliminary data.</text>
</comment>
<dbReference type="Proteomes" id="UP000260351">
    <property type="component" value="Unassembled WGS sequence"/>
</dbReference>
<keyword evidence="3 5" id="KW-0067">ATP-binding</keyword>
<dbReference type="InterPro" id="IPR027417">
    <property type="entry name" value="P-loop_NTPase"/>
</dbReference>
<proteinExistence type="predicted"/>
<dbReference type="InterPro" id="IPR003439">
    <property type="entry name" value="ABC_transporter-like_ATP-bd"/>
</dbReference>